<reference evidence="3" key="1">
    <citation type="submission" date="2025-08" db="UniProtKB">
        <authorList>
            <consortium name="RefSeq"/>
        </authorList>
    </citation>
    <scope>IDENTIFICATION</scope>
    <source>
        <tissue evidence="3">Muscle</tissue>
    </source>
</reference>
<evidence type="ECO:0000313" key="3">
    <source>
        <dbReference type="RefSeq" id="XP_054935273.1"/>
    </source>
</evidence>
<dbReference type="GeneID" id="102973778"/>
<sequence length="218" mass="22677">MADAALFEFLHTEMVAELWAQDPDPGPGAVLVLLTPPVWASLPHLLSSLQVTQIEHTRRSALPQPRRPHSWARGQTPGTEDEPVGPGGHGLPCGPGPGREAAPGDASLQGGAGRPQVPMQRRVGGRVPKADGQPPHQSPGDLRPAGQQLPASHPDGLGSAVPGGSAQVPGLHLRPPTGHPQHPGHQEPGHRLRGSPARLLLPLGHASLEETTLDDGLV</sequence>
<keyword evidence="2" id="KW-1185">Reference proteome</keyword>
<gene>
    <name evidence="3" type="primary">TRAPPC6A</name>
</gene>
<evidence type="ECO:0000256" key="1">
    <source>
        <dbReference type="SAM" id="MobiDB-lite"/>
    </source>
</evidence>
<dbReference type="CTD" id="79090"/>
<evidence type="ECO:0000313" key="2">
    <source>
        <dbReference type="Proteomes" id="UP000248484"/>
    </source>
</evidence>
<accession>A0A9W2W7Y2</accession>
<dbReference type="Proteomes" id="UP000248484">
    <property type="component" value="Chromosome 17"/>
</dbReference>
<dbReference type="RefSeq" id="XP_054935273.1">
    <property type="nucleotide sequence ID" value="XM_055079298.1"/>
</dbReference>
<organism evidence="2 3">
    <name type="scientific">Physeter macrocephalus</name>
    <name type="common">Sperm whale</name>
    <name type="synonym">Physeter catodon</name>
    <dbReference type="NCBI Taxonomy" id="9755"/>
    <lineage>
        <taxon>Eukaryota</taxon>
        <taxon>Metazoa</taxon>
        <taxon>Chordata</taxon>
        <taxon>Craniata</taxon>
        <taxon>Vertebrata</taxon>
        <taxon>Euteleostomi</taxon>
        <taxon>Mammalia</taxon>
        <taxon>Eutheria</taxon>
        <taxon>Laurasiatheria</taxon>
        <taxon>Artiodactyla</taxon>
        <taxon>Whippomorpha</taxon>
        <taxon>Cetacea</taxon>
        <taxon>Odontoceti</taxon>
        <taxon>Physeteridae</taxon>
        <taxon>Physeter</taxon>
    </lineage>
</organism>
<proteinExistence type="predicted"/>
<dbReference type="AlphaFoldDB" id="A0A9W2W7Y2"/>
<protein>
    <submittedName>
        <fullName evidence="3">Trafficking protein particle complex subunit 6A isoform X6</fullName>
    </submittedName>
</protein>
<feature type="region of interest" description="Disordered" evidence="1">
    <location>
        <begin position="57"/>
        <end position="205"/>
    </location>
</feature>
<name>A0A9W2W7Y2_PHYMC</name>
<feature type="compositionally biased region" description="Gly residues" evidence="1">
    <location>
        <begin position="85"/>
        <end position="97"/>
    </location>
</feature>